<keyword evidence="5 7" id="KW-1133">Transmembrane helix</keyword>
<dbReference type="Pfam" id="PF07690">
    <property type="entry name" value="MFS_1"/>
    <property type="match status" value="1"/>
</dbReference>
<evidence type="ECO:0000259" key="8">
    <source>
        <dbReference type="PROSITE" id="PS50850"/>
    </source>
</evidence>
<reference evidence="9 10" key="1">
    <citation type="submission" date="2024-09" db="EMBL/GenBank/DDBJ databases">
        <authorList>
            <person name="Sun Q."/>
            <person name="Mori K."/>
        </authorList>
    </citation>
    <scope>NUCLEOTIDE SEQUENCE [LARGE SCALE GENOMIC DNA]</scope>
    <source>
        <strain evidence="9 10">NCAIM B.02604</strain>
    </source>
</reference>
<feature type="transmembrane region" description="Helical" evidence="7">
    <location>
        <begin position="120"/>
        <end position="141"/>
    </location>
</feature>
<feature type="transmembrane region" description="Helical" evidence="7">
    <location>
        <begin position="383"/>
        <end position="405"/>
    </location>
</feature>
<keyword evidence="3" id="KW-1003">Cell membrane</keyword>
<evidence type="ECO:0000256" key="3">
    <source>
        <dbReference type="ARBA" id="ARBA00022475"/>
    </source>
</evidence>
<evidence type="ECO:0000256" key="6">
    <source>
        <dbReference type="ARBA" id="ARBA00023136"/>
    </source>
</evidence>
<dbReference type="PROSITE" id="PS50850">
    <property type="entry name" value="MFS"/>
    <property type="match status" value="1"/>
</dbReference>
<dbReference type="InterPro" id="IPR011701">
    <property type="entry name" value="MFS"/>
</dbReference>
<sequence length="442" mass="47594">MTTTVHAMPDAQRRKEERRVLAGTMIGTTIEWYDFFIYAQAAGLVLGPLFFAPVAEANPGMELVISFATIGVSFLFRPLGAIIVGRLGDKVGRKRMLVWTLILMGVATALIGLLPTYEQAGVIAVILLVLLRIAQGFSAGGEWGGAVLMSVEHAPDHKRGHFGAFPQIGVPAGMILASAVLWFVRTSMSQEDFMDYGWRIPFLLSIVLIVVGIFIRRATEESPVFVEMQERAKEASAPLGQLFRNHWRDIIKAALTFSGNNAAGYLVIAFFSSYAVNSLSMDPAGVVLSLTIAAFGWLLFTMIGGSFSDKIGRVRMHQIGYILLAAAIIPVFLLIDHAGAIGSILLFGAALWIMMPGQGLCYGPTSAMYAEMFPANIRYSGVAISYAIGSIVGGAFAPMIAQALLNATKTTMSIGIYIIVISLVSFIAVSLIKETKNNDLGV</sequence>
<feature type="domain" description="Major facilitator superfamily (MFS) profile" evidence="8">
    <location>
        <begin position="20"/>
        <end position="437"/>
    </location>
</feature>
<feature type="transmembrane region" description="Helical" evidence="7">
    <location>
        <begin position="411"/>
        <end position="432"/>
    </location>
</feature>
<proteinExistence type="predicted"/>
<comment type="caution">
    <text evidence="9">The sequence shown here is derived from an EMBL/GenBank/DDBJ whole genome shotgun (WGS) entry which is preliminary data.</text>
</comment>
<keyword evidence="10" id="KW-1185">Reference proteome</keyword>
<dbReference type="PANTHER" id="PTHR43045">
    <property type="entry name" value="SHIKIMATE TRANSPORTER"/>
    <property type="match status" value="1"/>
</dbReference>
<dbReference type="EMBL" id="JBHLUB010000031">
    <property type="protein sequence ID" value="MFC0582618.1"/>
    <property type="molecule type" value="Genomic_DNA"/>
</dbReference>
<evidence type="ECO:0000313" key="9">
    <source>
        <dbReference type="EMBL" id="MFC0582618.1"/>
    </source>
</evidence>
<dbReference type="Proteomes" id="UP001589862">
    <property type="component" value="Unassembled WGS sequence"/>
</dbReference>
<keyword evidence="4 7" id="KW-0812">Transmembrane</keyword>
<evidence type="ECO:0000313" key="10">
    <source>
        <dbReference type="Proteomes" id="UP001589862"/>
    </source>
</evidence>
<dbReference type="InterPro" id="IPR020846">
    <property type="entry name" value="MFS_dom"/>
</dbReference>
<evidence type="ECO:0000256" key="5">
    <source>
        <dbReference type="ARBA" id="ARBA00022989"/>
    </source>
</evidence>
<feature type="transmembrane region" description="Helical" evidence="7">
    <location>
        <begin position="286"/>
        <end position="307"/>
    </location>
</feature>
<evidence type="ECO:0000256" key="7">
    <source>
        <dbReference type="SAM" id="Phobius"/>
    </source>
</evidence>
<feature type="transmembrane region" description="Helical" evidence="7">
    <location>
        <begin position="319"/>
        <end position="335"/>
    </location>
</feature>
<dbReference type="RefSeq" id="WP_377459914.1">
    <property type="nucleotide sequence ID" value="NZ_JBHLUB010000031.1"/>
</dbReference>
<dbReference type="PANTHER" id="PTHR43045:SF1">
    <property type="entry name" value="SHIKIMATE TRANSPORTER"/>
    <property type="match status" value="1"/>
</dbReference>
<dbReference type="InterPro" id="IPR036259">
    <property type="entry name" value="MFS_trans_sf"/>
</dbReference>
<evidence type="ECO:0000256" key="2">
    <source>
        <dbReference type="ARBA" id="ARBA00022448"/>
    </source>
</evidence>
<accession>A0ABV6PCQ4</accession>
<feature type="transmembrane region" description="Helical" evidence="7">
    <location>
        <begin position="253"/>
        <end position="274"/>
    </location>
</feature>
<evidence type="ECO:0000256" key="1">
    <source>
        <dbReference type="ARBA" id="ARBA00004651"/>
    </source>
</evidence>
<feature type="transmembrane region" description="Helical" evidence="7">
    <location>
        <begin position="196"/>
        <end position="215"/>
    </location>
</feature>
<feature type="transmembrane region" description="Helical" evidence="7">
    <location>
        <begin position="341"/>
        <end position="362"/>
    </location>
</feature>
<evidence type="ECO:0000256" key="4">
    <source>
        <dbReference type="ARBA" id="ARBA00022692"/>
    </source>
</evidence>
<keyword evidence="2" id="KW-0813">Transport</keyword>
<feature type="transmembrane region" description="Helical" evidence="7">
    <location>
        <begin position="96"/>
        <end position="114"/>
    </location>
</feature>
<feature type="transmembrane region" description="Helical" evidence="7">
    <location>
        <begin position="162"/>
        <end position="184"/>
    </location>
</feature>
<organism evidence="9 10">
    <name type="scientific">Micrococcoides hystricis</name>
    <dbReference type="NCBI Taxonomy" id="1572761"/>
    <lineage>
        <taxon>Bacteria</taxon>
        <taxon>Bacillati</taxon>
        <taxon>Actinomycetota</taxon>
        <taxon>Actinomycetes</taxon>
        <taxon>Micrococcales</taxon>
        <taxon>Micrococcaceae</taxon>
        <taxon>Micrococcoides</taxon>
    </lineage>
</organism>
<gene>
    <name evidence="9" type="ORF">ACFFFR_09540</name>
</gene>
<protein>
    <submittedName>
        <fullName evidence="9">MFS transporter</fullName>
    </submittedName>
</protein>
<feature type="transmembrane region" description="Helical" evidence="7">
    <location>
        <begin position="63"/>
        <end position="84"/>
    </location>
</feature>
<keyword evidence="6 7" id="KW-0472">Membrane</keyword>
<name>A0ABV6PCQ4_9MICC</name>
<dbReference type="SUPFAM" id="SSF103473">
    <property type="entry name" value="MFS general substrate transporter"/>
    <property type="match status" value="1"/>
</dbReference>
<feature type="transmembrane region" description="Helical" evidence="7">
    <location>
        <begin position="20"/>
        <end position="51"/>
    </location>
</feature>
<dbReference type="CDD" id="cd17369">
    <property type="entry name" value="MFS_ShiA_like"/>
    <property type="match status" value="1"/>
</dbReference>
<comment type="subcellular location">
    <subcellularLocation>
        <location evidence="1">Cell membrane</location>
        <topology evidence="1">Multi-pass membrane protein</topology>
    </subcellularLocation>
</comment>
<dbReference type="Gene3D" id="1.20.1250.20">
    <property type="entry name" value="MFS general substrate transporter like domains"/>
    <property type="match status" value="2"/>
</dbReference>